<evidence type="ECO:0000256" key="21">
    <source>
        <dbReference type="RuleBase" id="RU363034"/>
    </source>
</evidence>
<feature type="domain" description="Peptidase S1" evidence="24">
    <location>
        <begin position="1"/>
        <end position="267"/>
    </location>
</feature>
<dbReference type="InterPro" id="IPR018097">
    <property type="entry name" value="EGF_Ca-bd_CS"/>
</dbReference>
<organism evidence="26 27">
    <name type="scientific">Phrynosoma platyrhinos</name>
    <name type="common">Desert horned lizard</name>
    <dbReference type="NCBI Taxonomy" id="52577"/>
    <lineage>
        <taxon>Eukaryota</taxon>
        <taxon>Metazoa</taxon>
        <taxon>Chordata</taxon>
        <taxon>Craniata</taxon>
        <taxon>Vertebrata</taxon>
        <taxon>Euteleostomi</taxon>
        <taxon>Lepidosauria</taxon>
        <taxon>Squamata</taxon>
        <taxon>Bifurcata</taxon>
        <taxon>Unidentata</taxon>
        <taxon>Episquamata</taxon>
        <taxon>Toxicofera</taxon>
        <taxon>Iguania</taxon>
        <taxon>Phrynosomatidae</taxon>
        <taxon>Phrynosomatinae</taxon>
        <taxon>Phrynosoma</taxon>
    </lineage>
</organism>
<evidence type="ECO:0000313" key="26">
    <source>
        <dbReference type="EMBL" id="KAH0630819.1"/>
    </source>
</evidence>
<evidence type="ECO:0000256" key="16">
    <source>
        <dbReference type="ARBA" id="ARBA00023145"/>
    </source>
</evidence>
<evidence type="ECO:0000259" key="23">
    <source>
        <dbReference type="PROSITE" id="PS50026"/>
    </source>
</evidence>
<keyword evidence="13" id="KW-0106">Calcium</keyword>
<evidence type="ECO:0000256" key="4">
    <source>
        <dbReference type="ARBA" id="ARBA00009228"/>
    </source>
</evidence>
<dbReference type="PROSITE" id="PS01187">
    <property type="entry name" value="EGF_CA"/>
    <property type="match status" value="1"/>
</dbReference>
<dbReference type="Gene3D" id="2.10.25.10">
    <property type="entry name" value="Laminin"/>
    <property type="match status" value="3"/>
</dbReference>
<dbReference type="CDD" id="cd00054">
    <property type="entry name" value="EGF_CA"/>
    <property type="match status" value="1"/>
</dbReference>
<dbReference type="PRINTS" id="PR00010">
    <property type="entry name" value="EGFBLOOD"/>
</dbReference>
<comment type="similarity">
    <text evidence="4">Belongs to the peptidase S1 family. Snake venom subfamily.</text>
</comment>
<dbReference type="Proteomes" id="UP000826234">
    <property type="component" value="Unassembled WGS sequence"/>
</dbReference>
<proteinExistence type="inferred from homology"/>
<dbReference type="PROSITE" id="PS00022">
    <property type="entry name" value="EGF_1"/>
    <property type="match status" value="1"/>
</dbReference>
<dbReference type="PRINTS" id="PR00001">
    <property type="entry name" value="GLABLOOD"/>
</dbReference>
<keyword evidence="21" id="KW-0645">Protease</keyword>
<dbReference type="SMART" id="SM00181">
    <property type="entry name" value="EGF"/>
    <property type="match status" value="3"/>
</dbReference>
<comment type="catalytic activity">
    <reaction evidence="1">
        <text>Selective cleavage of Arg-|-Ile bond in factor X to form factor Xa.</text>
        <dbReference type="EC" id="3.4.21.22"/>
    </reaction>
</comment>
<evidence type="ECO:0000259" key="25">
    <source>
        <dbReference type="PROSITE" id="PS50998"/>
    </source>
</evidence>
<keyword evidence="9" id="KW-0597">Phosphoprotein</keyword>
<evidence type="ECO:0000256" key="5">
    <source>
        <dbReference type="ARBA" id="ARBA00012066"/>
    </source>
</evidence>
<name>A0ABQ7TM98_PHRPL</name>
<evidence type="ECO:0000259" key="24">
    <source>
        <dbReference type="PROSITE" id="PS50240"/>
    </source>
</evidence>
<dbReference type="InterPro" id="IPR000742">
    <property type="entry name" value="EGF"/>
</dbReference>
<dbReference type="Pfam" id="PF00089">
    <property type="entry name" value="Trypsin"/>
    <property type="match status" value="2"/>
</dbReference>
<protein>
    <recommendedName>
        <fullName evidence="6">Coagulation factor IX</fullName>
        <ecNumber evidence="5">3.4.21.22</ecNumber>
    </recommendedName>
    <alternativeName>
        <fullName evidence="19">Christmas factor</fullName>
    </alternativeName>
</protein>
<dbReference type="SMART" id="SM00179">
    <property type="entry name" value="EGF_CA"/>
    <property type="match status" value="3"/>
</dbReference>
<keyword evidence="8" id="KW-0964">Secreted</keyword>
<evidence type="ECO:0000256" key="7">
    <source>
        <dbReference type="ARBA" id="ARBA00022479"/>
    </source>
</evidence>
<accession>A0ABQ7TM98</accession>
<dbReference type="InterPro" id="IPR018114">
    <property type="entry name" value="TRYPSIN_HIS"/>
</dbReference>
<gene>
    <name evidence="26" type="ORF">JD844_004076</name>
</gene>
<dbReference type="InterPro" id="IPR000294">
    <property type="entry name" value="GLA_domain"/>
</dbReference>
<dbReference type="Gene3D" id="4.10.740.10">
    <property type="entry name" value="Coagulation Factor IX"/>
    <property type="match status" value="1"/>
</dbReference>
<evidence type="ECO:0000256" key="15">
    <source>
        <dbReference type="ARBA" id="ARBA00023084"/>
    </source>
</evidence>
<evidence type="ECO:0000256" key="19">
    <source>
        <dbReference type="ARBA" id="ARBA00031357"/>
    </source>
</evidence>
<dbReference type="InterPro" id="IPR017857">
    <property type="entry name" value="Coagulation_fac-like_Gla_dom"/>
</dbReference>
<keyword evidence="7" id="KW-0301">Gamma-carboxyglutamic acid</keyword>
<feature type="domain" description="Peptidase S1" evidence="24">
    <location>
        <begin position="442"/>
        <end position="648"/>
    </location>
</feature>
<dbReference type="Pfam" id="PF14670">
    <property type="entry name" value="FXa_inhibition"/>
    <property type="match status" value="2"/>
</dbReference>
<evidence type="ECO:0000256" key="13">
    <source>
        <dbReference type="ARBA" id="ARBA00022837"/>
    </source>
</evidence>
<feature type="region of interest" description="Disordered" evidence="22">
    <location>
        <begin position="617"/>
        <end position="648"/>
    </location>
</feature>
<dbReference type="InterPro" id="IPR009003">
    <property type="entry name" value="Peptidase_S1_PA"/>
</dbReference>
<dbReference type="PROSITE" id="PS01186">
    <property type="entry name" value="EGF_2"/>
    <property type="match status" value="1"/>
</dbReference>
<evidence type="ECO:0000256" key="9">
    <source>
        <dbReference type="ARBA" id="ARBA00022553"/>
    </source>
</evidence>
<dbReference type="PRINTS" id="PR00722">
    <property type="entry name" value="CHYMOTRYPSIN"/>
</dbReference>
<dbReference type="InterPro" id="IPR001881">
    <property type="entry name" value="EGF-like_Ca-bd_dom"/>
</dbReference>
<dbReference type="InterPro" id="IPR001254">
    <property type="entry name" value="Trypsin_dom"/>
</dbReference>
<evidence type="ECO:0000256" key="2">
    <source>
        <dbReference type="ARBA" id="ARBA00002741"/>
    </source>
</evidence>
<keyword evidence="17 20" id="KW-1015">Disulfide bond</keyword>
<keyword evidence="14" id="KW-0460">Magnesium</keyword>
<evidence type="ECO:0000256" key="20">
    <source>
        <dbReference type="PROSITE-ProRule" id="PRU00076"/>
    </source>
</evidence>
<keyword evidence="18" id="KW-0325">Glycoprotein</keyword>
<feature type="domain" description="EGF-like" evidence="23">
    <location>
        <begin position="302"/>
        <end position="338"/>
    </location>
</feature>
<evidence type="ECO:0000256" key="22">
    <source>
        <dbReference type="SAM" id="MobiDB-lite"/>
    </source>
</evidence>
<dbReference type="SUPFAM" id="SSF57630">
    <property type="entry name" value="GLA-domain"/>
    <property type="match status" value="1"/>
</dbReference>
<dbReference type="SUPFAM" id="SSF50494">
    <property type="entry name" value="Trypsin-like serine proteases"/>
    <property type="match status" value="2"/>
</dbReference>
<dbReference type="PROSITE" id="PS00010">
    <property type="entry name" value="ASX_HYDROXYL"/>
    <property type="match status" value="1"/>
</dbReference>
<dbReference type="Pfam" id="PF00594">
    <property type="entry name" value="Gla"/>
    <property type="match status" value="1"/>
</dbReference>
<comment type="function">
    <text evidence="2">Factor IX is a vitamin K-dependent plasma protein that participates in the intrinsic pathway of blood coagulation by converting factor X to its active form in the presence of Ca(2+) ions, phospholipids, and factor VIIIa.</text>
</comment>
<keyword evidence="10" id="KW-0356">Hemostasis</keyword>
<dbReference type="EMBL" id="JAIPUX010000415">
    <property type="protein sequence ID" value="KAH0630819.1"/>
    <property type="molecule type" value="Genomic_DNA"/>
</dbReference>
<dbReference type="SUPFAM" id="SSF57196">
    <property type="entry name" value="EGF/Laminin"/>
    <property type="match status" value="2"/>
</dbReference>
<keyword evidence="12 21" id="KW-0720">Serine protease</keyword>
<dbReference type="Pfam" id="PF00008">
    <property type="entry name" value="EGF"/>
    <property type="match status" value="1"/>
</dbReference>
<dbReference type="PROSITE" id="PS00135">
    <property type="entry name" value="TRYPSIN_SER"/>
    <property type="match status" value="1"/>
</dbReference>
<reference evidence="26 27" key="1">
    <citation type="journal article" date="2022" name="Gigascience">
        <title>A chromosome-level genome assembly and annotation of the desert horned lizard, Phrynosoma platyrhinos, provides insight into chromosomal rearrangements among reptiles.</title>
        <authorList>
            <person name="Koochekian N."/>
            <person name="Ascanio A."/>
            <person name="Farleigh K."/>
            <person name="Card D.C."/>
            <person name="Schield D.R."/>
            <person name="Castoe T.A."/>
            <person name="Jezkova T."/>
        </authorList>
    </citation>
    <scope>NUCLEOTIDE SEQUENCE [LARGE SCALE GENOMIC DNA]</scope>
    <source>
        <strain evidence="26">NK-2021</strain>
    </source>
</reference>
<dbReference type="SMART" id="SM00069">
    <property type="entry name" value="GLA"/>
    <property type="match status" value="1"/>
</dbReference>
<dbReference type="InterPro" id="IPR050442">
    <property type="entry name" value="Peptidase_S1_coag_factors"/>
</dbReference>
<dbReference type="SMART" id="SM00020">
    <property type="entry name" value="Tryp_SPc"/>
    <property type="match status" value="1"/>
</dbReference>
<dbReference type="CDD" id="cd00190">
    <property type="entry name" value="Tryp_SPc"/>
    <property type="match status" value="1"/>
</dbReference>
<keyword evidence="20" id="KW-0245">EGF-like domain</keyword>
<dbReference type="PROSITE" id="PS00134">
    <property type="entry name" value="TRYPSIN_HIS"/>
    <property type="match status" value="1"/>
</dbReference>
<keyword evidence="15" id="KW-0094">Blood coagulation</keyword>
<evidence type="ECO:0000256" key="12">
    <source>
        <dbReference type="ARBA" id="ARBA00022825"/>
    </source>
</evidence>
<evidence type="ECO:0000256" key="17">
    <source>
        <dbReference type="ARBA" id="ARBA00023157"/>
    </source>
</evidence>
<evidence type="ECO:0000256" key="11">
    <source>
        <dbReference type="ARBA" id="ARBA00022723"/>
    </source>
</evidence>
<keyword evidence="11" id="KW-0479">Metal-binding</keyword>
<evidence type="ECO:0000256" key="3">
    <source>
        <dbReference type="ARBA" id="ARBA00004613"/>
    </source>
</evidence>
<evidence type="ECO:0000256" key="6">
    <source>
        <dbReference type="ARBA" id="ARBA00019454"/>
    </source>
</evidence>
<dbReference type="Gene3D" id="2.40.10.10">
    <property type="entry name" value="Trypsin-like serine proteases"/>
    <property type="match status" value="3"/>
</dbReference>
<evidence type="ECO:0000256" key="8">
    <source>
        <dbReference type="ARBA" id="ARBA00022525"/>
    </source>
</evidence>
<dbReference type="InterPro" id="IPR001314">
    <property type="entry name" value="Peptidase_S1A"/>
</dbReference>
<dbReference type="PANTHER" id="PTHR24278:SF31">
    <property type="entry name" value="COAGULATION FACTOR IX"/>
    <property type="match status" value="1"/>
</dbReference>
<comment type="caution">
    <text evidence="20">Lacks conserved residue(s) required for the propagation of feature annotation.</text>
</comment>
<comment type="subcellular location">
    <subcellularLocation>
        <location evidence="3">Secreted</location>
    </subcellularLocation>
</comment>
<keyword evidence="21" id="KW-0378">Hydrolase</keyword>
<dbReference type="InterPro" id="IPR000152">
    <property type="entry name" value="EGF-type_Asp/Asn_hydroxyl_site"/>
</dbReference>
<dbReference type="InterPro" id="IPR043504">
    <property type="entry name" value="Peptidase_S1_PA_chymotrypsin"/>
</dbReference>
<evidence type="ECO:0000256" key="18">
    <source>
        <dbReference type="ARBA" id="ARBA00023180"/>
    </source>
</evidence>
<evidence type="ECO:0000256" key="1">
    <source>
        <dbReference type="ARBA" id="ARBA00001368"/>
    </source>
</evidence>
<dbReference type="PANTHER" id="PTHR24278">
    <property type="entry name" value="COAGULATION FACTOR"/>
    <property type="match status" value="1"/>
</dbReference>
<keyword evidence="16" id="KW-0865">Zymogen</keyword>
<sequence length="648" mass="71877">MGASVMAKSVTIPAPAQLVMKEKTVREKVLPVLKFHSCAPSDVSCSTNNGGCKQICENGPTGRAICSCASGYRLQEDQKSCESTGEYNTDVFEHTEQLRRIVRAIPHPAYNASNKYHQDIALLELDSPLDWSSYVTPICLADKAFTDHLLEHGSGTVSGWWKLADQRRPANILQVLQVEQAACLNSTGHTIAPDIFCGRSHATAKKIHQGDGGGPYFTDIEGTWFLTAVTTCGEPFFINPEEARSVLHRYKRYNTGRLEEVVQGNLERECIEETCSYEEAREVFENEEKTFQLIIFNLHFQDGDQCVSNPCQNGGRCEDDVSNYICWCPAGYEGRNCELDATCSTKNGGCKQFCKNSPAGKAICSCAPGYRLKADGRSCEPTVPFPCGRITAPEAKRKITRSQSTFDNWVLTNATNDELEEEEEGSDNTTQIVWKAAFRNRVVGGTDSLKGEVPWQVYLLNPEKIGFCGGSIINEKWIVTAAHCLEFEPHSIVAGEHNVNAIDHTEQYRQVARAIPHPTYNESNKYHNDIALLELESPLEFNHYVTPICIGDKEFTNNLLKHGLGTVSGWGKLQYQGRQASILQVLKVQYIDRPTCLRSSRYTILPNMFCAGQPGEAKDTCQGDSGGPHATDIEDTWQRQEKKSSGAA</sequence>
<dbReference type="PROSITE" id="PS50998">
    <property type="entry name" value="GLA_2"/>
    <property type="match status" value="1"/>
</dbReference>
<dbReference type="InterPro" id="IPR035972">
    <property type="entry name" value="GLA-like_dom_SF"/>
</dbReference>
<feature type="disulfide bond" evidence="20">
    <location>
        <begin position="328"/>
        <end position="337"/>
    </location>
</feature>
<dbReference type="EC" id="3.4.21.22" evidence="5"/>
<evidence type="ECO:0000256" key="14">
    <source>
        <dbReference type="ARBA" id="ARBA00022842"/>
    </source>
</evidence>
<keyword evidence="27" id="KW-1185">Reference proteome</keyword>
<dbReference type="PROSITE" id="PS50026">
    <property type="entry name" value="EGF_3"/>
    <property type="match status" value="1"/>
</dbReference>
<evidence type="ECO:0000256" key="10">
    <source>
        <dbReference type="ARBA" id="ARBA00022696"/>
    </source>
</evidence>
<comment type="caution">
    <text evidence="26">The sequence shown here is derived from an EMBL/GenBank/DDBJ whole genome shotgun (WGS) entry which is preliminary data.</text>
</comment>
<feature type="compositionally biased region" description="Basic and acidic residues" evidence="22">
    <location>
        <begin position="636"/>
        <end position="648"/>
    </location>
</feature>
<dbReference type="PROSITE" id="PS50240">
    <property type="entry name" value="TRYPSIN_DOM"/>
    <property type="match status" value="2"/>
</dbReference>
<dbReference type="InterPro" id="IPR033116">
    <property type="entry name" value="TRYPSIN_SER"/>
</dbReference>
<feature type="domain" description="Gla" evidence="25">
    <location>
        <begin position="253"/>
        <end position="302"/>
    </location>
</feature>
<evidence type="ECO:0000313" key="27">
    <source>
        <dbReference type="Proteomes" id="UP000826234"/>
    </source>
</evidence>